<dbReference type="InterPro" id="IPR011057">
    <property type="entry name" value="Mss4-like_sf"/>
</dbReference>
<sequence length="139" mass="14925">MCGAVRFTAQNVPSGFGACYCESCRRWSGDRFAGVHVASDDLDVTGADHVTTLQSSAWANRSFCKTCGSSLWYRLTDGPEAGSCSISVGLLDDASGLVLEREFFVDRKNCIHDLPADRLQMTTADITAKYGALNDGSAQ</sequence>
<protein>
    <recommendedName>
        <fullName evidence="5">CENP-V/GFA domain-containing protein</fullName>
    </recommendedName>
</protein>
<keyword evidence="7" id="KW-1185">Reference proteome</keyword>
<dbReference type="EMBL" id="CYTW01000004">
    <property type="protein sequence ID" value="CUK08306.1"/>
    <property type="molecule type" value="Genomic_DNA"/>
</dbReference>
<dbReference type="GO" id="GO:0046872">
    <property type="term" value="F:metal ion binding"/>
    <property type="evidence" value="ECO:0007669"/>
    <property type="project" value="UniProtKB-KW"/>
</dbReference>
<reference evidence="7" key="1">
    <citation type="submission" date="2015-09" db="EMBL/GenBank/DDBJ databases">
        <authorList>
            <person name="Rodrigo-Torres Lidia"/>
            <person name="Arahal R.David."/>
        </authorList>
    </citation>
    <scope>NUCLEOTIDE SEQUENCE [LARGE SCALE GENOMIC DNA]</scope>
    <source>
        <strain evidence="7">CECT 7735</strain>
    </source>
</reference>
<dbReference type="GO" id="GO:0016846">
    <property type="term" value="F:carbon-sulfur lyase activity"/>
    <property type="evidence" value="ECO:0007669"/>
    <property type="project" value="InterPro"/>
</dbReference>
<dbReference type="Gene3D" id="3.90.1590.10">
    <property type="entry name" value="glutathione-dependent formaldehyde- activating enzyme (gfa)"/>
    <property type="match status" value="1"/>
</dbReference>
<evidence type="ECO:0000256" key="1">
    <source>
        <dbReference type="ARBA" id="ARBA00005495"/>
    </source>
</evidence>
<dbReference type="Proteomes" id="UP000051870">
    <property type="component" value="Unassembled WGS sequence"/>
</dbReference>
<keyword evidence="3" id="KW-0862">Zinc</keyword>
<dbReference type="PANTHER" id="PTHR33337">
    <property type="entry name" value="GFA DOMAIN-CONTAINING PROTEIN"/>
    <property type="match status" value="1"/>
</dbReference>
<dbReference type="AlphaFoldDB" id="A0A0N7MA78"/>
<comment type="similarity">
    <text evidence="1">Belongs to the Gfa family.</text>
</comment>
<dbReference type="SUPFAM" id="SSF51316">
    <property type="entry name" value="Mss4-like"/>
    <property type="match status" value="1"/>
</dbReference>
<evidence type="ECO:0000256" key="4">
    <source>
        <dbReference type="ARBA" id="ARBA00023239"/>
    </source>
</evidence>
<name>A0A0N7MA78_9RHOB</name>
<evidence type="ECO:0000313" key="7">
    <source>
        <dbReference type="Proteomes" id="UP000051870"/>
    </source>
</evidence>
<dbReference type="PROSITE" id="PS51891">
    <property type="entry name" value="CENP_V_GFA"/>
    <property type="match status" value="1"/>
</dbReference>
<accession>A0A0N7MA78</accession>
<feature type="domain" description="CENP-V/GFA" evidence="5">
    <location>
        <begin position="1"/>
        <end position="117"/>
    </location>
</feature>
<dbReference type="STRING" id="1715693.PH7735_03227"/>
<keyword evidence="4" id="KW-0456">Lyase</keyword>
<proteinExistence type="inferred from homology"/>
<dbReference type="PROSITE" id="PS51257">
    <property type="entry name" value="PROKAR_LIPOPROTEIN"/>
    <property type="match status" value="1"/>
</dbReference>
<evidence type="ECO:0000259" key="5">
    <source>
        <dbReference type="PROSITE" id="PS51891"/>
    </source>
</evidence>
<gene>
    <name evidence="6" type="ORF">PH7735_03227</name>
</gene>
<keyword evidence="2" id="KW-0479">Metal-binding</keyword>
<evidence type="ECO:0000256" key="3">
    <source>
        <dbReference type="ARBA" id="ARBA00022833"/>
    </source>
</evidence>
<dbReference type="Pfam" id="PF04828">
    <property type="entry name" value="GFA"/>
    <property type="match status" value="1"/>
</dbReference>
<evidence type="ECO:0000256" key="2">
    <source>
        <dbReference type="ARBA" id="ARBA00022723"/>
    </source>
</evidence>
<dbReference type="InterPro" id="IPR006913">
    <property type="entry name" value="CENP-V/GFA"/>
</dbReference>
<organism evidence="6 7">
    <name type="scientific">Shimia thalassica</name>
    <dbReference type="NCBI Taxonomy" id="1715693"/>
    <lineage>
        <taxon>Bacteria</taxon>
        <taxon>Pseudomonadati</taxon>
        <taxon>Pseudomonadota</taxon>
        <taxon>Alphaproteobacteria</taxon>
        <taxon>Rhodobacterales</taxon>
        <taxon>Roseobacteraceae</taxon>
    </lineage>
</organism>
<dbReference type="PANTHER" id="PTHR33337:SF40">
    <property type="entry name" value="CENP-V_GFA DOMAIN-CONTAINING PROTEIN-RELATED"/>
    <property type="match status" value="1"/>
</dbReference>
<evidence type="ECO:0000313" key="6">
    <source>
        <dbReference type="EMBL" id="CUK08306.1"/>
    </source>
</evidence>